<evidence type="ECO:0000256" key="1">
    <source>
        <dbReference type="ARBA" id="ARBA00023002"/>
    </source>
</evidence>
<dbReference type="Gene3D" id="3.40.50.720">
    <property type="entry name" value="NAD(P)-binding Rossmann-like Domain"/>
    <property type="match status" value="1"/>
</dbReference>
<evidence type="ECO:0000256" key="3">
    <source>
        <dbReference type="PIRSR" id="PIRSR000103-1"/>
    </source>
</evidence>
<proteinExistence type="predicted"/>
<evidence type="ECO:0000256" key="2">
    <source>
        <dbReference type="ARBA" id="ARBA00023027"/>
    </source>
</evidence>
<evidence type="ECO:0000259" key="5">
    <source>
        <dbReference type="Pfam" id="PF14833"/>
    </source>
</evidence>
<dbReference type="Pfam" id="PF14833">
    <property type="entry name" value="NAD_binding_11"/>
    <property type="match status" value="1"/>
</dbReference>
<dbReference type="InterPro" id="IPR036291">
    <property type="entry name" value="NAD(P)-bd_dom_sf"/>
</dbReference>
<dbReference type="KEGG" id="abas:ACPOL_0706"/>
<organism evidence="6 7">
    <name type="scientific">Acidisarcina polymorpha</name>
    <dbReference type="NCBI Taxonomy" id="2211140"/>
    <lineage>
        <taxon>Bacteria</taxon>
        <taxon>Pseudomonadati</taxon>
        <taxon>Acidobacteriota</taxon>
        <taxon>Terriglobia</taxon>
        <taxon>Terriglobales</taxon>
        <taxon>Acidobacteriaceae</taxon>
        <taxon>Acidisarcina</taxon>
    </lineage>
</organism>
<dbReference type="InterPro" id="IPR015815">
    <property type="entry name" value="HIBADH-related"/>
</dbReference>
<dbReference type="InterPro" id="IPR051265">
    <property type="entry name" value="HIBADH-related_NP60_sf"/>
</dbReference>
<dbReference type="Pfam" id="PF03446">
    <property type="entry name" value="NAD_binding_2"/>
    <property type="match status" value="1"/>
</dbReference>
<keyword evidence="7" id="KW-1185">Reference proteome</keyword>
<dbReference type="PIRSF" id="PIRSF000103">
    <property type="entry name" value="HIBADH"/>
    <property type="match status" value="1"/>
</dbReference>
<feature type="active site" evidence="3">
    <location>
        <position position="169"/>
    </location>
</feature>
<dbReference type="Proteomes" id="UP000253606">
    <property type="component" value="Chromosome"/>
</dbReference>
<dbReference type="SUPFAM" id="SSF51735">
    <property type="entry name" value="NAD(P)-binding Rossmann-fold domains"/>
    <property type="match status" value="1"/>
</dbReference>
<evidence type="ECO:0000313" key="7">
    <source>
        <dbReference type="Proteomes" id="UP000253606"/>
    </source>
</evidence>
<dbReference type="PANTHER" id="PTHR43580">
    <property type="entry name" value="OXIDOREDUCTASE GLYR1-RELATED"/>
    <property type="match status" value="1"/>
</dbReference>
<dbReference type="InterPro" id="IPR029154">
    <property type="entry name" value="HIBADH-like_NADP-bd"/>
</dbReference>
<dbReference type="Gene3D" id="1.10.1040.10">
    <property type="entry name" value="N-(1-d-carboxylethyl)-l-norvaline Dehydrogenase, domain 2"/>
    <property type="match status" value="1"/>
</dbReference>
<dbReference type="InterPro" id="IPR008927">
    <property type="entry name" value="6-PGluconate_DH-like_C_sf"/>
</dbReference>
<feature type="domain" description="3-hydroxyisobutyrate dehydrogenase-like NAD-binding" evidence="5">
    <location>
        <begin position="167"/>
        <end position="278"/>
    </location>
</feature>
<accession>A0A2Z5FT95</accession>
<dbReference type="EMBL" id="CP030840">
    <property type="protein sequence ID" value="AXC10069.1"/>
    <property type="molecule type" value="Genomic_DNA"/>
</dbReference>
<dbReference type="GO" id="GO:0050661">
    <property type="term" value="F:NADP binding"/>
    <property type="evidence" value="ECO:0007669"/>
    <property type="project" value="InterPro"/>
</dbReference>
<dbReference type="AlphaFoldDB" id="A0A2Z5FT95"/>
<dbReference type="GO" id="GO:0051287">
    <property type="term" value="F:NAD binding"/>
    <property type="evidence" value="ECO:0007669"/>
    <property type="project" value="InterPro"/>
</dbReference>
<reference evidence="6 7" key="1">
    <citation type="journal article" date="2018" name="Front. Microbiol.">
        <title>Hydrolytic Capabilities as a Key to Environmental Success: Chitinolytic and Cellulolytic Acidobacteria From Acidic Sub-arctic Soils and Boreal Peatlands.</title>
        <authorList>
            <person name="Belova S.E."/>
            <person name="Ravin N.V."/>
            <person name="Pankratov T.A."/>
            <person name="Rakitin A.L."/>
            <person name="Ivanova A.A."/>
            <person name="Beletsky A.V."/>
            <person name="Mardanov A.V."/>
            <person name="Sinninghe Damste J.S."/>
            <person name="Dedysh S.N."/>
        </authorList>
    </citation>
    <scope>NUCLEOTIDE SEQUENCE [LARGE SCALE GENOMIC DNA]</scope>
    <source>
        <strain evidence="6 7">SBC82</strain>
    </source>
</reference>
<dbReference type="RefSeq" id="WP_114205774.1">
    <property type="nucleotide sequence ID" value="NZ_CP030840.1"/>
</dbReference>
<keyword evidence="2" id="KW-0520">NAD</keyword>
<keyword evidence="1" id="KW-0560">Oxidoreductase</keyword>
<dbReference type="InterPro" id="IPR006115">
    <property type="entry name" value="6PGDH_NADP-bd"/>
</dbReference>
<evidence type="ECO:0000259" key="4">
    <source>
        <dbReference type="Pfam" id="PF03446"/>
    </source>
</evidence>
<dbReference type="PANTHER" id="PTHR43580:SF2">
    <property type="entry name" value="CYTOKINE-LIKE NUCLEAR FACTOR N-PAC"/>
    <property type="match status" value="1"/>
</dbReference>
<name>A0A2Z5FT95_9BACT</name>
<protein>
    <submittedName>
        <fullName evidence="6">6-phosphogluconate dehydrogenase, NAD-binding</fullName>
    </submittedName>
</protein>
<evidence type="ECO:0000313" key="6">
    <source>
        <dbReference type="EMBL" id="AXC10069.1"/>
    </source>
</evidence>
<dbReference type="OrthoDB" id="9786703at2"/>
<sequence length="295" mass="31562">MKIAFLGLGKMGTAIAARLLTQNTVTVWNRSERATKELVEQGAIAATNSAEAVREADIVFTMLVDDAAHEDVLLEKGALDAMHKDAVLITLSTFSVAFSEQMLKETESRTLRYVACPVFGGPNLAEQGKLFLIPAGDADSIEKARPVLEVFSRGIQIVGERAPAALAFKLGGNFLIASVIASLSEAAHTASAHQIAPELFLSTINAALFQSPFYEAYAKLLLKAPPQPAATFSLGAKDVRLFRQAAVIGGNDTPLADLLNEYFDAGLAEGRKDEDWASAWYAMSAKTLRPPPVAI</sequence>
<gene>
    <name evidence="6" type="ORF">ACPOL_0706</name>
</gene>
<dbReference type="SUPFAM" id="SSF48179">
    <property type="entry name" value="6-phosphogluconate dehydrogenase C-terminal domain-like"/>
    <property type="match status" value="1"/>
</dbReference>
<feature type="domain" description="6-phosphogluconate dehydrogenase NADP-binding" evidence="4">
    <location>
        <begin position="2"/>
        <end position="159"/>
    </location>
</feature>
<dbReference type="InterPro" id="IPR013328">
    <property type="entry name" value="6PGD_dom2"/>
</dbReference>
<dbReference type="GO" id="GO:0016491">
    <property type="term" value="F:oxidoreductase activity"/>
    <property type="evidence" value="ECO:0007669"/>
    <property type="project" value="UniProtKB-KW"/>
</dbReference>